<organism evidence="1 2">
    <name type="scientific">Panagrolaimus sp. ES5</name>
    <dbReference type="NCBI Taxonomy" id="591445"/>
    <lineage>
        <taxon>Eukaryota</taxon>
        <taxon>Metazoa</taxon>
        <taxon>Ecdysozoa</taxon>
        <taxon>Nematoda</taxon>
        <taxon>Chromadorea</taxon>
        <taxon>Rhabditida</taxon>
        <taxon>Tylenchina</taxon>
        <taxon>Panagrolaimomorpha</taxon>
        <taxon>Panagrolaimoidea</taxon>
        <taxon>Panagrolaimidae</taxon>
        <taxon>Panagrolaimus</taxon>
    </lineage>
</organism>
<dbReference type="WBParaSite" id="ES5_v2.g23850.t1">
    <property type="protein sequence ID" value="ES5_v2.g23850.t1"/>
    <property type="gene ID" value="ES5_v2.g23850"/>
</dbReference>
<dbReference type="Proteomes" id="UP000887579">
    <property type="component" value="Unplaced"/>
</dbReference>
<sequence>MQENKPSEIPKKRRKTGRTSSAANTVGEDENHEDDEVCTNLIRASNAYKSKCLEMDKLKAKLKSEQINAEKMKQENDELIKSLTEKDKQIGELQKHVDQKDRAILEKVEAIARSQRLEKQLEEMTKKFETEQTEHQKCQQDLNKISDSVISVLPICEKYSKEQKSSAFGIPLQHLPLRNEPYQINHQATPINPISILQQQMPRPLTYTSRESQPQPQKNVPPRPHQHHQQQPTIPSIIIPRSAIVPAEG</sequence>
<protein>
    <submittedName>
        <fullName evidence="2">Uncharacterized protein</fullName>
    </submittedName>
</protein>
<reference evidence="2" key="1">
    <citation type="submission" date="2022-11" db="UniProtKB">
        <authorList>
            <consortium name="WormBaseParasite"/>
        </authorList>
    </citation>
    <scope>IDENTIFICATION</scope>
</reference>
<evidence type="ECO:0000313" key="2">
    <source>
        <dbReference type="WBParaSite" id="ES5_v2.g23850.t1"/>
    </source>
</evidence>
<evidence type="ECO:0000313" key="1">
    <source>
        <dbReference type="Proteomes" id="UP000887579"/>
    </source>
</evidence>
<proteinExistence type="predicted"/>
<accession>A0AC34G2D5</accession>
<name>A0AC34G2D5_9BILA</name>